<dbReference type="Proteomes" id="UP001652504">
    <property type="component" value="Unassembled WGS sequence"/>
</dbReference>
<name>A0ABT3ACI5_9ALTE</name>
<gene>
    <name evidence="1" type="ORF">OE749_16760</name>
</gene>
<organism evidence="1 2">
    <name type="scientific">Fluctibacter corallii</name>
    <dbReference type="NCBI Taxonomy" id="2984329"/>
    <lineage>
        <taxon>Bacteria</taxon>
        <taxon>Pseudomonadati</taxon>
        <taxon>Pseudomonadota</taxon>
        <taxon>Gammaproteobacteria</taxon>
        <taxon>Alteromonadales</taxon>
        <taxon>Alteromonadaceae</taxon>
        <taxon>Fluctibacter</taxon>
    </lineage>
</organism>
<accession>A0ABT3ACI5</accession>
<reference evidence="1 2" key="1">
    <citation type="submission" date="2022-10" db="EMBL/GenBank/DDBJ databases">
        <title>Aestuariibacter sp. AA17 isolated from Montipora capitata coral fragment.</title>
        <authorList>
            <person name="Emsley S.A."/>
            <person name="Pfannmuller K.M."/>
            <person name="Loughran R.M."/>
            <person name="Shlafstein M."/>
            <person name="Papke E."/>
            <person name="Saw J.H."/>
            <person name="Ushijima B."/>
            <person name="Videau P."/>
        </authorList>
    </citation>
    <scope>NUCLEOTIDE SEQUENCE [LARGE SCALE GENOMIC DNA]</scope>
    <source>
        <strain evidence="1 2">AA17</strain>
    </source>
</reference>
<evidence type="ECO:0008006" key="3">
    <source>
        <dbReference type="Google" id="ProtNLM"/>
    </source>
</evidence>
<evidence type="ECO:0000313" key="1">
    <source>
        <dbReference type="EMBL" id="MCV2886348.1"/>
    </source>
</evidence>
<evidence type="ECO:0000313" key="2">
    <source>
        <dbReference type="Proteomes" id="UP001652504"/>
    </source>
</evidence>
<sequence length="82" mass="8189">MLVETSMAKLNDHELCTVSGGVGWNAVSAGATMVAIGVAVAATPVGWVGAAGATLVTFAGGYSIGSGVRRDVESYINKRFGG</sequence>
<protein>
    <recommendedName>
        <fullName evidence="3">Bacteriocin</fullName>
    </recommendedName>
</protein>
<dbReference type="EMBL" id="JAOWKX010000010">
    <property type="protein sequence ID" value="MCV2886348.1"/>
    <property type="molecule type" value="Genomic_DNA"/>
</dbReference>
<comment type="caution">
    <text evidence="1">The sequence shown here is derived from an EMBL/GenBank/DDBJ whole genome shotgun (WGS) entry which is preliminary data.</text>
</comment>
<keyword evidence="2" id="KW-1185">Reference proteome</keyword>
<dbReference type="RefSeq" id="WP_263713636.1">
    <property type="nucleotide sequence ID" value="NZ_JAOWKX010000010.1"/>
</dbReference>
<proteinExistence type="predicted"/>